<feature type="domain" description="PKD" evidence="2">
    <location>
        <begin position="1209"/>
        <end position="1276"/>
    </location>
</feature>
<feature type="compositionally biased region" description="Polar residues" evidence="1">
    <location>
        <begin position="114"/>
        <end position="123"/>
    </location>
</feature>
<keyword evidence="4" id="KW-1185">Reference proteome</keyword>
<dbReference type="PROSITE" id="PS50093">
    <property type="entry name" value="PKD"/>
    <property type="match status" value="1"/>
</dbReference>
<dbReference type="SMART" id="SM00089">
    <property type="entry name" value="PKD"/>
    <property type="match status" value="6"/>
</dbReference>
<evidence type="ECO:0000313" key="3">
    <source>
        <dbReference type="EMBL" id="MEX6464641.1"/>
    </source>
</evidence>
<dbReference type="Pfam" id="PF16640">
    <property type="entry name" value="Big_3_5"/>
    <property type="match status" value="6"/>
</dbReference>
<evidence type="ECO:0000256" key="1">
    <source>
        <dbReference type="SAM" id="MobiDB-lite"/>
    </source>
</evidence>
<proteinExistence type="predicted"/>
<dbReference type="Proteomes" id="UP001560293">
    <property type="component" value="Unassembled WGS sequence"/>
</dbReference>
<evidence type="ECO:0000313" key="4">
    <source>
        <dbReference type="Proteomes" id="UP001560293"/>
    </source>
</evidence>
<dbReference type="SMART" id="SM00635">
    <property type="entry name" value="BID_2"/>
    <property type="match status" value="9"/>
</dbReference>
<dbReference type="InterPro" id="IPR032109">
    <property type="entry name" value="Big_3_5"/>
</dbReference>
<reference evidence="4" key="1">
    <citation type="submission" date="2024-07" db="EMBL/GenBank/DDBJ databases">
        <title>Pseudomonas strain that inhibits Aeromonas fish pathogens.</title>
        <authorList>
            <person name="Wildschutte H."/>
        </authorList>
    </citation>
    <scope>NUCLEOTIDE SEQUENCE [LARGE SCALE GENOMIC DNA]</scope>
    <source>
        <strain evidence="4">n60</strain>
    </source>
</reference>
<comment type="caution">
    <text evidence="3">The sequence shown here is derived from an EMBL/GenBank/DDBJ whole genome shotgun (WGS) entry which is preliminary data.</text>
</comment>
<feature type="region of interest" description="Disordered" evidence="1">
    <location>
        <begin position="1424"/>
        <end position="1449"/>
    </location>
</feature>
<protein>
    <submittedName>
        <fullName evidence="3">Ig-like domain repeat protein</fullName>
    </submittedName>
</protein>
<dbReference type="Pfam" id="PF00801">
    <property type="entry name" value="PKD"/>
    <property type="match status" value="1"/>
</dbReference>
<organism evidence="3 4">
    <name type="scientific">Dietzia cinnamea</name>
    <dbReference type="NCBI Taxonomy" id="321318"/>
    <lineage>
        <taxon>Bacteria</taxon>
        <taxon>Bacillati</taxon>
        <taxon>Actinomycetota</taxon>
        <taxon>Actinomycetes</taxon>
        <taxon>Mycobacteriales</taxon>
        <taxon>Dietziaceae</taxon>
        <taxon>Dietzia</taxon>
    </lineage>
</organism>
<dbReference type="EMBL" id="JBFTEZ010000002">
    <property type="protein sequence ID" value="MEX6464641.1"/>
    <property type="molecule type" value="Genomic_DNA"/>
</dbReference>
<name>A0ABV3YI43_9ACTN</name>
<dbReference type="InterPro" id="IPR022409">
    <property type="entry name" value="PKD/Chitinase_dom"/>
</dbReference>
<dbReference type="Gene3D" id="2.60.40.10">
    <property type="entry name" value="Immunoglobulins"/>
    <property type="match status" value="13"/>
</dbReference>
<sequence length="1449" mass="147991">MSPTPGGTTATTTRRRRWLRSLTVILSSLALILGLAPSAHSQALQVSPPSSLSHDKFDFTQAINTGGSNFIPGGTVQVDNSVKFNGSFTHRWSNIRRWGVITDPTGFGYQSHTGQSMTNTRASGNFVGGDLTDTRIDDDETRRYQLKMRIPSNAMGGQRFNLGLQAEVTNDWNVINYPNRIWFVLPAVATNISPLTFSPNPGRPGEPVTVTARVNATYGTNTPTGTVRFVVEGQTYTATVNNGVATAQITRPTAGTKSVTATFTPANSAQWQTSNRTNSYSLNTETTATDLTLDEVEVTAGGTVEATASVSPTTAVGDVRFSIPGYPAQTVPLAGGTASASIPVDAAGSYTVTAEFIPADPERYTTSSDTETVNVSAEQTQTSVTVTPAEALVGQNVTITAAVSPAAAGGTMTFEVDGESVVVPVVDGEASLTRQFDANGDYPVTATFTPENPSRYAGSSGTGVVAVGLQDTATVLTLEQPTVTAGGTVTASAQVSPAGAAGTVTFTVAGQEQSVAVDAEGRASAQFQIYEAGAYLVTAAFAPTNTDQYRPSSDEAGVTVEVEGTETEVTVAPTVARVGEPTTLTANVTPAEAAGTVTFEVDGQEYTATVTDGVATATHTFTTTGEHPVTATFTPADPDRYGSSTGTATATVSAEATTTDLTLSEVEMTAGGTLTATAAVTPAGAVGDVVFTVDGQTQRVTLADGQSTAEFQLDAAGTYTVTAVFEPTNPDRYTTSTDSETVTVEVEGTETAVTVAPTVARVGEPTTLTATVTPAEAAGTVTFEVDGQEYTATVTDGVATATHTFTTTGEHPVTATFTPADPDRYGTSTGTATATVSSEVTTTDLTLSEVEMTAGGTLTATAAVTPAGAVGDVVFTVAGQTQRVALADGQATAEFQLDAAGTYTVTATFEPTNPARYTTSTDSETVAVETEGTETSVEVSPVPARAGEPATLRATVSPAEAAGTVTFEVDGQEYTATVTDGVATAEHTFTETGTYPVTATFTPADPDRYGTSTGTASATVSAEATATDVTVTPTRVVAGESVEFTATVTPADAAGTVDFTLDGVTKTVAVSGGVAVATFDVTSAGEKTVTAEFTPTNPERFTASSDTATFNSIANATSTELSVSPVSARAGQEVVLTTTVTPGDVAGTVLFEVDGQEYTATVTDGVATARHTFDTTGEHTVRATFTPTDTEANSPSSDVATVVVSAEATTTQVTVDPVRAVAGESVTVTARVTPANAAGTVTFDFGDGSAPVEATVSGGVATATHTFAEAGDYEISGEFTPANPQRYTASEDTTNVFVTPEPIEQAETTVTLEPVTGAVAGQPVDITATVTPDVPGEVHFTIDGRTMVVPVTDGEAVLTHTFATDGDHPVQAEFVPADREAYAGSVDTATVTVAPAPEEPGEEPPITGSIGDLFFWVPGTQGTLGSNSGSLGSSQPSASSLPTLESIGS</sequence>
<evidence type="ECO:0000259" key="2">
    <source>
        <dbReference type="PROSITE" id="PS50093"/>
    </source>
</evidence>
<dbReference type="InterPro" id="IPR003343">
    <property type="entry name" value="Big_2"/>
</dbReference>
<feature type="region of interest" description="Disordered" evidence="1">
    <location>
        <begin position="114"/>
        <end position="134"/>
    </location>
</feature>
<dbReference type="SUPFAM" id="SSF49299">
    <property type="entry name" value="PKD domain"/>
    <property type="match status" value="1"/>
</dbReference>
<dbReference type="InterPro" id="IPR035986">
    <property type="entry name" value="PKD_dom_sf"/>
</dbReference>
<dbReference type="InterPro" id="IPR013783">
    <property type="entry name" value="Ig-like_fold"/>
</dbReference>
<dbReference type="RefSeq" id="WP_369141550.1">
    <property type="nucleotide sequence ID" value="NZ_JBFTEZ010000002.1"/>
</dbReference>
<accession>A0ABV3YI43</accession>
<gene>
    <name evidence="3" type="ORF">AB6N35_09825</name>
</gene>
<dbReference type="InterPro" id="IPR000601">
    <property type="entry name" value="PKD_dom"/>
</dbReference>